<dbReference type="PANTHER" id="PTHR45751:SF11">
    <property type="entry name" value="COPINE FAMILY PROTEIN 2"/>
    <property type="match status" value="1"/>
</dbReference>
<proteinExistence type="predicted"/>
<organism evidence="1 2">
    <name type="scientific">Hexamita inflata</name>
    <dbReference type="NCBI Taxonomy" id="28002"/>
    <lineage>
        <taxon>Eukaryota</taxon>
        <taxon>Metamonada</taxon>
        <taxon>Diplomonadida</taxon>
        <taxon>Hexamitidae</taxon>
        <taxon>Hexamitinae</taxon>
        <taxon>Hexamita</taxon>
    </lineage>
</organism>
<dbReference type="Proteomes" id="UP001642409">
    <property type="component" value="Unassembled WGS sequence"/>
</dbReference>
<gene>
    <name evidence="1" type="ORF">HINF_LOCUS15426</name>
</gene>
<dbReference type="InterPro" id="IPR052079">
    <property type="entry name" value="E3_ligase/Copine_domain"/>
</dbReference>
<reference evidence="1 2" key="1">
    <citation type="submission" date="2024-07" db="EMBL/GenBank/DDBJ databases">
        <authorList>
            <person name="Akdeniz Z."/>
        </authorList>
    </citation>
    <scope>NUCLEOTIDE SEQUENCE [LARGE SCALE GENOMIC DNA]</scope>
</reference>
<evidence type="ECO:0000313" key="1">
    <source>
        <dbReference type="EMBL" id="CAL5997807.1"/>
    </source>
</evidence>
<sequence length="109" mass="12291">MGANKSTPAIIPQTQPGYGNVQSTQQILRDKYKTYAELEQALRQSGLESMQLIVGFDFSKSNEWTGEKTYHKSLHGADYLNPYLHSLQVLEPIIPKFDDDGIIPAFRFG</sequence>
<protein>
    <submittedName>
        <fullName evidence="1">Copine_I</fullName>
    </submittedName>
</protein>
<evidence type="ECO:0000313" key="2">
    <source>
        <dbReference type="Proteomes" id="UP001642409"/>
    </source>
</evidence>
<accession>A0ABP1HMH4</accession>
<comment type="caution">
    <text evidence="1">The sequence shown here is derived from an EMBL/GenBank/DDBJ whole genome shotgun (WGS) entry which is preliminary data.</text>
</comment>
<keyword evidence="2" id="KW-1185">Reference proteome</keyword>
<name>A0ABP1HMH4_9EUKA</name>
<dbReference type="EMBL" id="CAXDID020000037">
    <property type="protein sequence ID" value="CAL5997807.1"/>
    <property type="molecule type" value="Genomic_DNA"/>
</dbReference>
<dbReference type="PANTHER" id="PTHR45751">
    <property type="entry name" value="COPINE FAMILY PROTEIN 1"/>
    <property type="match status" value="1"/>
</dbReference>